<feature type="transmembrane region" description="Helical" evidence="1">
    <location>
        <begin position="352"/>
        <end position="373"/>
    </location>
</feature>
<accession>A0A6L4X2P5</accession>
<evidence type="ECO:0000256" key="1">
    <source>
        <dbReference type="SAM" id="Phobius"/>
    </source>
</evidence>
<keyword evidence="1" id="KW-1133">Transmembrane helix</keyword>
<feature type="transmembrane region" description="Helical" evidence="1">
    <location>
        <begin position="427"/>
        <end position="446"/>
    </location>
</feature>
<dbReference type="Proteomes" id="UP000482084">
    <property type="component" value="Unassembled WGS sequence"/>
</dbReference>
<comment type="caution">
    <text evidence="2">The sequence shown here is derived from an EMBL/GenBank/DDBJ whole genome shotgun (WGS) entry which is preliminary data.</text>
</comment>
<feature type="transmembrane region" description="Helical" evidence="1">
    <location>
        <begin position="194"/>
        <end position="210"/>
    </location>
</feature>
<proteinExistence type="predicted"/>
<feature type="transmembrane region" description="Helical" evidence="1">
    <location>
        <begin position="121"/>
        <end position="140"/>
    </location>
</feature>
<feature type="transmembrane region" description="Helical" evidence="1">
    <location>
        <begin position="379"/>
        <end position="398"/>
    </location>
</feature>
<organism evidence="2 3">
    <name type="scientific">Bifidobacterium ramosum</name>
    <dbReference type="NCBI Taxonomy" id="1798158"/>
    <lineage>
        <taxon>Bacteria</taxon>
        <taxon>Bacillati</taxon>
        <taxon>Actinomycetota</taxon>
        <taxon>Actinomycetes</taxon>
        <taxon>Bifidobacteriales</taxon>
        <taxon>Bifidobacteriaceae</taxon>
        <taxon>Bifidobacterium</taxon>
    </lineage>
</organism>
<keyword evidence="1" id="KW-0812">Transmembrane</keyword>
<keyword evidence="3" id="KW-1185">Reference proteome</keyword>
<feature type="transmembrane region" description="Helical" evidence="1">
    <location>
        <begin position="146"/>
        <end position="164"/>
    </location>
</feature>
<feature type="transmembrane region" description="Helical" evidence="1">
    <location>
        <begin position="320"/>
        <end position="340"/>
    </location>
</feature>
<evidence type="ECO:0000313" key="2">
    <source>
        <dbReference type="EMBL" id="KAB8288014.1"/>
    </source>
</evidence>
<feature type="transmembrane region" description="Helical" evidence="1">
    <location>
        <begin position="26"/>
        <end position="47"/>
    </location>
</feature>
<feature type="transmembrane region" description="Helical" evidence="1">
    <location>
        <begin position="94"/>
        <end position="114"/>
    </location>
</feature>
<keyword evidence="1" id="KW-0472">Membrane</keyword>
<name>A0A6L4X2P5_9BIFI</name>
<dbReference type="EMBL" id="WBSM01000005">
    <property type="protein sequence ID" value="KAB8288014.1"/>
    <property type="molecule type" value="Genomic_DNA"/>
</dbReference>
<evidence type="ECO:0008006" key="4">
    <source>
        <dbReference type="Google" id="ProtNLM"/>
    </source>
</evidence>
<protein>
    <recommendedName>
        <fullName evidence="4">Glycosyltransferase RgtA/B/C/D-like domain-containing protein</fullName>
    </recommendedName>
</protein>
<dbReference type="AlphaFoldDB" id="A0A6L4X2P5"/>
<sequence length="586" mass="65740">MTQISSSASISVFSRNIAFMSKHPKLTAAVSALIPILLICILSKPHFATSDDYSHSYFAIGSLYNTRSYLDVYSLILISAPLALLYSIVDSIPWYSLLLFAGIWGFTAIAYWHIRHTLIPSYIRFLSFASILTIEISSTLYLTYSIVAFLFCAAGFMLIIPVAAFRNVPKIRFADVIGILLLALGFSLRPESGAGTFLMFLPFALWVLCINRHISSILRMVASILAVVFAWISGQFAYTHTEGWKDFTAYLNPGRTVTDSPHVDASVIQQVVPEFSENDVSMMYHWLFADQDVFSIDRFNRAASAIPAYSLHNIFLSGKAGIIFSFICILLVLLWAVMIVRSQSIVQNNYSWLLPTGIAIITIVEYAILLLHARPRTYVVLPILFTAITAMICTERLISTSELQNSISKPTKRVGKHAMTRMRTKQILIMLLTTVICLMFCSYVELTSVRTTKSYVGLKTPISRYFEYAKNHTNMIVIPSSDLVNYAYENVFTYSDIDIPSNVALPGGWRVATSVGDNFYSINGLEKGNLFIQSFKHKRLVFAGSKDTAEIVRTYLIEHTGKSVKLMKIENLGTAWGTDNYLYRLA</sequence>
<feature type="transmembrane region" description="Helical" evidence="1">
    <location>
        <begin position="68"/>
        <end position="88"/>
    </location>
</feature>
<evidence type="ECO:0000313" key="3">
    <source>
        <dbReference type="Proteomes" id="UP000482084"/>
    </source>
</evidence>
<feature type="transmembrane region" description="Helical" evidence="1">
    <location>
        <begin position="171"/>
        <end position="188"/>
    </location>
</feature>
<feature type="transmembrane region" description="Helical" evidence="1">
    <location>
        <begin position="217"/>
        <end position="238"/>
    </location>
</feature>
<gene>
    <name evidence="2" type="ORF">DSM100688_1124</name>
</gene>
<reference evidence="2 3" key="1">
    <citation type="submission" date="2019-10" db="EMBL/GenBank/DDBJ databases">
        <title>Characterization of the phylogenetic diversity of two novel species belonging to the genus Bifidobacterium: Bifidobacterium cebidarum sp. nov. and Bifidobacterium leontopitheci sp. nov.</title>
        <authorList>
            <person name="Lugli G.A."/>
            <person name="Duranti S."/>
            <person name="Milani C."/>
            <person name="Turroni F."/>
            <person name="Ventura M."/>
        </authorList>
    </citation>
    <scope>NUCLEOTIDE SEQUENCE [LARGE SCALE GENOMIC DNA]</scope>
    <source>
        <strain evidence="2 3">DSM 100688</strain>
    </source>
</reference>